<dbReference type="HAMAP" id="MF_01343_B">
    <property type="entry name" value="Ribosomal_uS15_B"/>
    <property type="match status" value="1"/>
</dbReference>
<protein>
    <recommendedName>
        <fullName evidence="4">Small ribosomal subunit protein uS15</fullName>
    </recommendedName>
</protein>
<dbReference type="SUPFAM" id="SSF47060">
    <property type="entry name" value="S15/NS1 RNA-binding domain"/>
    <property type="match status" value="1"/>
</dbReference>
<evidence type="ECO:0000313" key="8">
    <source>
        <dbReference type="Proteomes" id="UP000177346"/>
    </source>
</evidence>
<dbReference type="InterPro" id="IPR009068">
    <property type="entry name" value="uS15_NS1_RNA-bd_sf"/>
</dbReference>
<name>A0A1F5XI20_9BACT</name>
<evidence type="ECO:0000256" key="4">
    <source>
        <dbReference type="HAMAP-Rule" id="MF_01343"/>
    </source>
</evidence>
<proteinExistence type="inferred from homology"/>
<dbReference type="Gene3D" id="6.10.250.3130">
    <property type="match status" value="1"/>
</dbReference>
<comment type="caution">
    <text evidence="7">The sequence shown here is derived from an EMBL/GenBank/DDBJ whole genome shotgun (WGS) entry which is preliminary data.</text>
</comment>
<dbReference type="CDD" id="cd00353">
    <property type="entry name" value="Ribosomal_S15p_S13e"/>
    <property type="match status" value="1"/>
</dbReference>
<dbReference type="FunFam" id="1.10.287.10:FF:000002">
    <property type="entry name" value="30S ribosomal protein S15"/>
    <property type="match status" value="1"/>
</dbReference>
<reference evidence="7 8" key="1">
    <citation type="journal article" date="2016" name="Nat. Commun.">
        <title>Thousands of microbial genomes shed light on interconnected biogeochemical processes in an aquifer system.</title>
        <authorList>
            <person name="Anantharaman K."/>
            <person name="Brown C.T."/>
            <person name="Hug L.A."/>
            <person name="Sharon I."/>
            <person name="Castelle C.J."/>
            <person name="Probst A.J."/>
            <person name="Thomas B.C."/>
            <person name="Singh A."/>
            <person name="Wilkins M.J."/>
            <person name="Karaoz U."/>
            <person name="Brodie E.L."/>
            <person name="Williams K.H."/>
            <person name="Hubbard S.S."/>
            <person name="Banfield J.F."/>
        </authorList>
    </citation>
    <scope>NUCLEOTIDE SEQUENCE [LARGE SCALE GENOMIC DNA]</scope>
</reference>
<dbReference type="AlphaFoldDB" id="A0A1F5XI20"/>
<comment type="function">
    <text evidence="4">Forms an intersubunit bridge (bridge B4) with the 23S rRNA of the 50S subunit in the ribosome.</text>
</comment>
<dbReference type="Pfam" id="PF00312">
    <property type="entry name" value="Ribosomal_S15"/>
    <property type="match status" value="1"/>
</dbReference>
<keyword evidence="1 4" id="KW-0689">Ribosomal protein</keyword>
<dbReference type="NCBIfam" id="TIGR00952">
    <property type="entry name" value="S15_bact"/>
    <property type="match status" value="1"/>
</dbReference>
<dbReference type="PANTHER" id="PTHR23321">
    <property type="entry name" value="RIBOSOMAL PROTEIN S15, BACTERIAL AND ORGANELLAR"/>
    <property type="match status" value="1"/>
</dbReference>
<evidence type="ECO:0000313" key="7">
    <source>
        <dbReference type="EMBL" id="OGF87540.1"/>
    </source>
</evidence>
<dbReference type="PANTHER" id="PTHR23321:SF26">
    <property type="entry name" value="SMALL RIBOSOMAL SUBUNIT PROTEIN US15M"/>
    <property type="match status" value="1"/>
</dbReference>
<sequence>MLKSKDKKKIVESHRVHEKDTGSAEVQVALLTKRIDELTEHLKKHRKDNHSRRGLLKMVSKRKKFLEYLSKKDKASYEKLIKKLGLRK</sequence>
<dbReference type="Gene3D" id="1.10.287.10">
    <property type="entry name" value="S15/NS1, RNA-binding"/>
    <property type="match status" value="1"/>
</dbReference>
<accession>A0A1F5XI20</accession>
<gene>
    <name evidence="4" type="primary">rpsO</name>
    <name evidence="7" type="ORF">A3B19_03050</name>
</gene>
<comment type="similarity">
    <text evidence="4 5">Belongs to the universal ribosomal protein uS15 family.</text>
</comment>
<dbReference type="GO" id="GO:0022627">
    <property type="term" value="C:cytosolic small ribosomal subunit"/>
    <property type="evidence" value="ECO:0007669"/>
    <property type="project" value="TreeGrafter"/>
</dbReference>
<dbReference type="GO" id="GO:0003735">
    <property type="term" value="F:structural constituent of ribosome"/>
    <property type="evidence" value="ECO:0007669"/>
    <property type="project" value="InterPro"/>
</dbReference>
<evidence type="ECO:0000256" key="2">
    <source>
        <dbReference type="ARBA" id="ARBA00023274"/>
    </source>
</evidence>
<dbReference type="InterPro" id="IPR005290">
    <property type="entry name" value="Ribosomal_uS15_bac-type"/>
</dbReference>
<dbReference type="GO" id="GO:0006412">
    <property type="term" value="P:translation"/>
    <property type="evidence" value="ECO:0007669"/>
    <property type="project" value="UniProtKB-UniRule"/>
</dbReference>
<organism evidence="7 8">
    <name type="scientific">Candidatus Giovannonibacteria bacterium RIFCSPLOWO2_01_FULL_46_32</name>
    <dbReference type="NCBI Taxonomy" id="1798353"/>
    <lineage>
        <taxon>Bacteria</taxon>
        <taxon>Candidatus Giovannoniibacteriota</taxon>
    </lineage>
</organism>
<keyword evidence="4" id="KW-0694">RNA-binding</keyword>
<dbReference type="Proteomes" id="UP000177346">
    <property type="component" value="Unassembled WGS sequence"/>
</dbReference>
<keyword evidence="4" id="KW-0699">rRNA-binding</keyword>
<evidence type="ECO:0000256" key="1">
    <source>
        <dbReference type="ARBA" id="ARBA00022980"/>
    </source>
</evidence>
<comment type="function">
    <text evidence="4">One of the primary rRNA binding proteins, it binds directly to 16S rRNA where it helps nucleate assembly of the platform of the 30S subunit by binding and bridging several RNA helices of the 16S rRNA.</text>
</comment>
<dbReference type="GO" id="GO:0019843">
    <property type="term" value="F:rRNA binding"/>
    <property type="evidence" value="ECO:0007669"/>
    <property type="project" value="UniProtKB-UniRule"/>
</dbReference>
<comment type="subunit">
    <text evidence="3 4">Part of the 30S ribosomal subunit. Forms a bridge to the 50S subunit in the 70S ribosome, contacting the 23S rRNA.</text>
</comment>
<keyword evidence="2 4" id="KW-0687">Ribonucleoprotein</keyword>
<evidence type="ECO:0000256" key="3">
    <source>
        <dbReference type="ARBA" id="ARBA00064542"/>
    </source>
</evidence>
<dbReference type="InterPro" id="IPR000589">
    <property type="entry name" value="Ribosomal_uS15"/>
</dbReference>
<evidence type="ECO:0000256" key="6">
    <source>
        <dbReference type="SAM" id="MobiDB-lite"/>
    </source>
</evidence>
<dbReference type="SMART" id="SM01387">
    <property type="entry name" value="Ribosomal_S15"/>
    <property type="match status" value="1"/>
</dbReference>
<feature type="compositionally biased region" description="Basic and acidic residues" evidence="6">
    <location>
        <begin position="9"/>
        <end position="22"/>
    </location>
</feature>
<feature type="region of interest" description="Disordered" evidence="6">
    <location>
        <begin position="1"/>
        <end position="23"/>
    </location>
</feature>
<dbReference type="EMBL" id="MFIF01000005">
    <property type="protein sequence ID" value="OGF87540.1"/>
    <property type="molecule type" value="Genomic_DNA"/>
</dbReference>
<evidence type="ECO:0000256" key="5">
    <source>
        <dbReference type="RuleBase" id="RU003919"/>
    </source>
</evidence>